<proteinExistence type="predicted"/>
<evidence type="ECO:0000313" key="9">
    <source>
        <dbReference type="Proteomes" id="UP001515480"/>
    </source>
</evidence>
<dbReference type="GO" id="GO:0016579">
    <property type="term" value="P:protein deubiquitination"/>
    <property type="evidence" value="ECO:0007669"/>
    <property type="project" value="InterPro"/>
</dbReference>
<keyword evidence="3 4" id="KW-0862">Zinc</keyword>
<dbReference type="PROSITE" id="PS50103">
    <property type="entry name" value="ZF_C3H1"/>
    <property type="match status" value="1"/>
</dbReference>
<feature type="region of interest" description="Disordered" evidence="5">
    <location>
        <begin position="580"/>
        <end position="602"/>
    </location>
</feature>
<dbReference type="InterPro" id="IPR001394">
    <property type="entry name" value="Peptidase_C19_UCH"/>
</dbReference>
<dbReference type="GO" id="GO:0005829">
    <property type="term" value="C:cytosol"/>
    <property type="evidence" value="ECO:0007669"/>
    <property type="project" value="TreeGrafter"/>
</dbReference>
<feature type="domain" description="C3H1-type" evidence="6">
    <location>
        <begin position="646"/>
        <end position="673"/>
    </location>
</feature>
<dbReference type="Gene3D" id="4.10.1000.10">
    <property type="entry name" value="Zinc finger, CCCH-type"/>
    <property type="match status" value="1"/>
</dbReference>
<name>A0AB34J924_PRYPA</name>
<accession>A0AB34J924</accession>
<protein>
    <recommendedName>
        <fullName evidence="10">Ubiquitinyl hydrolase 1</fullName>
    </recommendedName>
</protein>
<evidence type="ECO:0000256" key="1">
    <source>
        <dbReference type="ARBA" id="ARBA00022723"/>
    </source>
</evidence>
<feature type="region of interest" description="Disordered" evidence="5">
    <location>
        <begin position="222"/>
        <end position="297"/>
    </location>
</feature>
<dbReference type="CDD" id="cd02257">
    <property type="entry name" value="Peptidase_C19"/>
    <property type="match status" value="2"/>
</dbReference>
<dbReference type="EMBL" id="JBGBPQ010000010">
    <property type="protein sequence ID" value="KAL1518535.1"/>
    <property type="molecule type" value="Genomic_DNA"/>
</dbReference>
<dbReference type="AlphaFoldDB" id="A0AB34J924"/>
<dbReference type="InterPro" id="IPR036855">
    <property type="entry name" value="Znf_CCCH_sf"/>
</dbReference>
<evidence type="ECO:0008006" key="10">
    <source>
        <dbReference type="Google" id="ProtNLM"/>
    </source>
</evidence>
<dbReference type="GO" id="GO:0005634">
    <property type="term" value="C:nucleus"/>
    <property type="evidence" value="ECO:0007669"/>
    <property type="project" value="TreeGrafter"/>
</dbReference>
<dbReference type="PROSITE" id="PS50235">
    <property type="entry name" value="USP_3"/>
    <property type="match status" value="1"/>
</dbReference>
<feature type="region of interest" description="Disordered" evidence="5">
    <location>
        <begin position="619"/>
        <end position="649"/>
    </location>
</feature>
<evidence type="ECO:0000256" key="5">
    <source>
        <dbReference type="SAM" id="MobiDB-lite"/>
    </source>
</evidence>
<dbReference type="PANTHER" id="PTHR24006:SF827">
    <property type="entry name" value="UBIQUITIN CARBOXYL-TERMINAL HYDROLASE 34"/>
    <property type="match status" value="1"/>
</dbReference>
<dbReference type="InterPro" id="IPR038765">
    <property type="entry name" value="Papain-like_cys_pep_sf"/>
</dbReference>
<dbReference type="InterPro" id="IPR000571">
    <property type="entry name" value="Znf_CCCH"/>
</dbReference>
<feature type="region of interest" description="Disordered" evidence="5">
    <location>
        <begin position="697"/>
        <end position="717"/>
    </location>
</feature>
<gene>
    <name evidence="8" type="ORF">AB1Y20_002824</name>
</gene>
<dbReference type="Gene3D" id="3.90.70.10">
    <property type="entry name" value="Cysteine proteinases"/>
    <property type="match status" value="2"/>
</dbReference>
<dbReference type="InterPro" id="IPR028889">
    <property type="entry name" value="USP"/>
</dbReference>
<keyword evidence="2 4" id="KW-0863">Zinc-finger</keyword>
<dbReference type="Pfam" id="PF00443">
    <property type="entry name" value="UCH"/>
    <property type="match status" value="1"/>
</dbReference>
<feature type="zinc finger region" description="C3H1-type" evidence="4">
    <location>
        <begin position="646"/>
        <end position="673"/>
    </location>
</feature>
<dbReference type="Proteomes" id="UP001515480">
    <property type="component" value="Unassembled WGS sequence"/>
</dbReference>
<sequence length="899" mass="96808">MAPNDLLHAPRFLLHYSASHREGVEEEYPQTVLGLALVRFGLMGSPKLVVLLERRAKKGREPTDLQFDLKAVEIMEKNSVVVLAVPSASFTLYLRAGQVRDDDGKTITSESARVAIETFRSSLVDARACDRSTLEALPDGDEVLSLHQNKVHAKEQKPKRKSLGGGFKPHNSLLSGAKGPDSATPPHPLYAKPPATSFYRTSASFFGSKVSTGVRLMEAAMPAPAVPDGERSASTGSRDGSSSLPSTSSGRSLRDMCLFGAPPAAPTKSSRREALLPSPIASRAAPREGRPSPVHSVARYRINATGVASGRDERTGGFHNIGNSCYINSVLSSLLGLQPFTEDLRRVFGSLAKFVPQPSVFEALHSLANARAQGDVRVSTPRRVKDAIAKRFSQFAGTDQQDAHEFFCDAIDALHEELVRAATAAAADEITPPMPGQSASAPPLAVEQLPSMRNFHMEVEHTLCCHSCNHEWTRIEPLRDLSLNLASSHLRASDDPPTTADLLRTFFADDVLEVACEKCSAQSATVRHRICQLPRILMLHLKRFEMGEHAVLKLNHPVQPLLNLSLDFCTSSTVKPPPPLAMCSSPSKPTKRAAETPSPANAASLMQARRTLSFASDLAASNHAAPPKKSTAHVAHGPPTGVQETPPHKRPCRYFRQGYCRKGDTCPFAHLSTEAHCSDEEYEENEMAAAIAASLSSLEEDNRRRSSESSLGASRERAHVYADASAAASNFARRRNPLAADTVGYAHGKATMVEGAASNPVLLEDGSSEPAVTARSGKPYGTSRCAVAEKTHTNIRDALVVDLQESPCPQAGANGGPGRLQNSEYVLCAVVWHLGTTAGSGHYLADVRSPSVPGGASQWMRFDDAVVRPVEPSSPDLVRNGYMYFYLHRSLITTGTSSS</sequence>
<dbReference type="PROSITE" id="PS00973">
    <property type="entry name" value="USP_2"/>
    <property type="match status" value="1"/>
</dbReference>
<evidence type="ECO:0000259" key="6">
    <source>
        <dbReference type="PROSITE" id="PS50103"/>
    </source>
</evidence>
<evidence type="ECO:0000313" key="8">
    <source>
        <dbReference type="EMBL" id="KAL1518535.1"/>
    </source>
</evidence>
<comment type="caution">
    <text evidence="8">The sequence shown here is derived from an EMBL/GenBank/DDBJ whole genome shotgun (WGS) entry which is preliminary data.</text>
</comment>
<dbReference type="InterPro" id="IPR018200">
    <property type="entry name" value="USP_CS"/>
</dbReference>
<feature type="domain" description="USP" evidence="7">
    <location>
        <begin position="316"/>
        <end position="889"/>
    </location>
</feature>
<dbReference type="GO" id="GO:0004843">
    <property type="term" value="F:cysteine-type deubiquitinase activity"/>
    <property type="evidence" value="ECO:0007669"/>
    <property type="project" value="InterPro"/>
</dbReference>
<evidence type="ECO:0000256" key="2">
    <source>
        <dbReference type="ARBA" id="ARBA00022771"/>
    </source>
</evidence>
<dbReference type="PANTHER" id="PTHR24006">
    <property type="entry name" value="UBIQUITIN CARBOXYL-TERMINAL HYDROLASE"/>
    <property type="match status" value="1"/>
</dbReference>
<dbReference type="SUPFAM" id="SSF90229">
    <property type="entry name" value="CCCH zinc finger"/>
    <property type="match status" value="1"/>
</dbReference>
<dbReference type="InterPro" id="IPR050164">
    <property type="entry name" value="Peptidase_C19"/>
</dbReference>
<organism evidence="8 9">
    <name type="scientific">Prymnesium parvum</name>
    <name type="common">Toxic golden alga</name>
    <dbReference type="NCBI Taxonomy" id="97485"/>
    <lineage>
        <taxon>Eukaryota</taxon>
        <taxon>Haptista</taxon>
        <taxon>Haptophyta</taxon>
        <taxon>Prymnesiophyceae</taxon>
        <taxon>Prymnesiales</taxon>
        <taxon>Prymnesiaceae</taxon>
        <taxon>Prymnesium</taxon>
    </lineage>
</organism>
<keyword evidence="9" id="KW-1185">Reference proteome</keyword>
<reference evidence="8 9" key="1">
    <citation type="journal article" date="2024" name="Science">
        <title>Giant polyketide synthase enzymes in the biosynthesis of giant marine polyether toxins.</title>
        <authorList>
            <person name="Fallon T.R."/>
            <person name="Shende V.V."/>
            <person name="Wierzbicki I.H."/>
            <person name="Pendleton A.L."/>
            <person name="Watervoot N.F."/>
            <person name="Auber R.P."/>
            <person name="Gonzalez D.J."/>
            <person name="Wisecaver J.H."/>
            <person name="Moore B.S."/>
        </authorList>
    </citation>
    <scope>NUCLEOTIDE SEQUENCE [LARGE SCALE GENOMIC DNA]</scope>
    <source>
        <strain evidence="8 9">12B1</strain>
    </source>
</reference>
<evidence type="ECO:0000256" key="3">
    <source>
        <dbReference type="ARBA" id="ARBA00022833"/>
    </source>
</evidence>
<dbReference type="SMART" id="SM00356">
    <property type="entry name" value="ZnF_C3H1"/>
    <property type="match status" value="1"/>
</dbReference>
<dbReference type="SUPFAM" id="SSF54001">
    <property type="entry name" value="Cysteine proteinases"/>
    <property type="match status" value="1"/>
</dbReference>
<evidence type="ECO:0000259" key="7">
    <source>
        <dbReference type="PROSITE" id="PS50235"/>
    </source>
</evidence>
<evidence type="ECO:0000256" key="4">
    <source>
        <dbReference type="PROSITE-ProRule" id="PRU00723"/>
    </source>
</evidence>
<keyword evidence="1 4" id="KW-0479">Metal-binding</keyword>
<feature type="compositionally biased region" description="Low complexity" evidence="5">
    <location>
        <begin position="232"/>
        <end position="251"/>
    </location>
</feature>
<feature type="region of interest" description="Disordered" evidence="5">
    <location>
        <begin position="149"/>
        <end position="189"/>
    </location>
</feature>
<dbReference type="GO" id="GO:0008270">
    <property type="term" value="F:zinc ion binding"/>
    <property type="evidence" value="ECO:0007669"/>
    <property type="project" value="UniProtKB-KW"/>
</dbReference>